<feature type="domain" description="ERAP1-like C-terminal" evidence="20">
    <location>
        <begin position="707"/>
        <end position="1017"/>
    </location>
</feature>
<dbReference type="EMBL" id="LR899011">
    <property type="protein sequence ID" value="CAD7084501.1"/>
    <property type="molecule type" value="Genomic_DNA"/>
</dbReference>
<dbReference type="FunFam" id="1.10.390.10:FF:000013">
    <property type="entry name" value="Aminopeptidase N"/>
    <property type="match status" value="1"/>
</dbReference>
<evidence type="ECO:0000313" key="22">
    <source>
        <dbReference type="EMBL" id="CAD7084501.1"/>
    </source>
</evidence>
<dbReference type="InterPro" id="IPR042097">
    <property type="entry name" value="Aminopeptidase_N-like_N_sf"/>
</dbReference>
<keyword evidence="7 16" id="KW-0479">Metal-binding</keyword>
<evidence type="ECO:0000256" key="4">
    <source>
        <dbReference type="ARBA" id="ARBA00022475"/>
    </source>
</evidence>
<dbReference type="GO" id="GO:0008270">
    <property type="term" value="F:zinc ion binding"/>
    <property type="evidence" value="ECO:0007669"/>
    <property type="project" value="InterPro"/>
</dbReference>
<keyword evidence="18" id="KW-0812">Transmembrane</keyword>
<dbReference type="Gene3D" id="1.10.390.10">
    <property type="entry name" value="Neutral Protease Domain 2"/>
    <property type="match status" value="1"/>
</dbReference>
<dbReference type="PANTHER" id="PTHR11533:SF294">
    <property type="entry name" value="THYROTROPIN-RELEASING HORMONE-DEGRADING ECTOENZYME"/>
    <property type="match status" value="1"/>
</dbReference>
<feature type="binding site" evidence="16">
    <location>
        <position position="477"/>
    </location>
    <ligand>
        <name>Zn(2+)</name>
        <dbReference type="ChEBI" id="CHEBI:29105"/>
        <note>catalytic</note>
    </ligand>
</feature>
<evidence type="ECO:0000256" key="2">
    <source>
        <dbReference type="ARBA" id="ARBA00010136"/>
    </source>
</evidence>
<protein>
    <recommendedName>
        <fullName evidence="24">Aminopeptidase</fullName>
    </recommendedName>
</protein>
<evidence type="ECO:0000256" key="12">
    <source>
        <dbReference type="ARBA" id="ARBA00023157"/>
    </source>
</evidence>
<dbReference type="InterPro" id="IPR024571">
    <property type="entry name" value="ERAP1-like_C_dom"/>
</dbReference>
<dbReference type="Pfam" id="PF01433">
    <property type="entry name" value="Peptidase_M1"/>
    <property type="match status" value="1"/>
</dbReference>
<dbReference type="InterPro" id="IPR034016">
    <property type="entry name" value="M1_APN-typ"/>
</dbReference>
<dbReference type="GO" id="GO:0005737">
    <property type="term" value="C:cytoplasm"/>
    <property type="evidence" value="ECO:0007669"/>
    <property type="project" value="TreeGrafter"/>
</dbReference>
<dbReference type="PANTHER" id="PTHR11533">
    <property type="entry name" value="PROTEASE M1 ZINC METALLOPROTEASE"/>
    <property type="match status" value="1"/>
</dbReference>
<gene>
    <name evidence="22" type="ORF">HERILL_LOCUS7389</name>
</gene>
<evidence type="ECO:0000256" key="5">
    <source>
        <dbReference type="ARBA" id="ARBA00022622"/>
    </source>
</evidence>
<evidence type="ECO:0000256" key="1">
    <source>
        <dbReference type="ARBA" id="ARBA00004609"/>
    </source>
</evidence>
<dbReference type="Gene3D" id="1.25.50.20">
    <property type="match status" value="1"/>
</dbReference>
<keyword evidence="5" id="KW-0336">GPI-anchor</keyword>
<comment type="similarity">
    <text evidence="2">Belongs to the peptidase M1 family.</text>
</comment>
<keyword evidence="13" id="KW-0325">Glycoprotein</keyword>
<dbReference type="FunCoup" id="A0A7R8UP93">
    <property type="interactions" value="114"/>
</dbReference>
<dbReference type="GO" id="GO:0005615">
    <property type="term" value="C:extracellular space"/>
    <property type="evidence" value="ECO:0007669"/>
    <property type="project" value="TreeGrafter"/>
</dbReference>
<keyword evidence="6" id="KW-0645">Protease</keyword>
<dbReference type="InterPro" id="IPR050344">
    <property type="entry name" value="Peptidase_M1_aminopeptidases"/>
</dbReference>
<evidence type="ECO:0000256" key="3">
    <source>
        <dbReference type="ARBA" id="ARBA00022438"/>
    </source>
</evidence>
<evidence type="ECO:0000256" key="7">
    <source>
        <dbReference type="ARBA" id="ARBA00022723"/>
    </source>
</evidence>
<dbReference type="CDD" id="cd09601">
    <property type="entry name" value="M1_APN-Q_like"/>
    <property type="match status" value="1"/>
</dbReference>
<evidence type="ECO:0000256" key="11">
    <source>
        <dbReference type="ARBA" id="ARBA00023136"/>
    </source>
</evidence>
<dbReference type="GO" id="GO:0098552">
    <property type="term" value="C:side of membrane"/>
    <property type="evidence" value="ECO:0007669"/>
    <property type="project" value="UniProtKB-KW"/>
</dbReference>
<keyword evidence="18" id="KW-1133">Transmembrane helix</keyword>
<dbReference type="SUPFAM" id="SSF63737">
    <property type="entry name" value="Leukotriene A4 hydrolase N-terminal domain"/>
    <property type="match status" value="1"/>
</dbReference>
<dbReference type="PRINTS" id="PR00756">
    <property type="entry name" value="ALADIPTASE"/>
</dbReference>
<dbReference type="OrthoDB" id="510539at2759"/>
<sequence length="1055" mass="120853">MCGELVTDVSGCLDSGKHGVKKVVIRIISNDTMANTDDNVHYNQILATIFNGIQNTDTMDGGYINEGGQLKTKNGQKYVVNQQPEGVFVSRTCGILTGIIALCVLIIAILLTYFLSSSGESCSLSRSTLNQTNTAGLFGSIFTTDSTNGIYQDEAYKLHNKEIKLHEGWSPEMYKLIIEPNIEKSTANGSVSINIVKDQHIEGIPPIILDVHNVTVEDVSVTNNNDKDATPLKITTSYGDFNDSFIIKIGSKLDDVQHVNLTVNLKFRSELSSTLQGFYKTSYEDAATGKPIWVASTQFSPIDARRAFPCIDRPDKKAKFDISLVRNIENTMGLSNMPNAITSFYRPGYVIDKFETSPEMSTYLVAFIVSNMVSSNYSEIDKRYAPRVEIWTRPEVTDMTKYAYTVTRKVLPFFENYFGIPFKLPKIDMVAVPDFGFSAMENWGLITFRDSALLVPEGEAQSSSASHKEYVSSIIAHELAHQWFGNLVTPKWWDDLWLKEGFATYMSYLAINNFEPEWKLLETFTIREFNQAMSKDSDKSSHPISFPVTSAIDIRRIFDPISYAKGAILLRMLNSFLGDDAFVGAIKEYLRRFEYSNAIQDDLWKVMTEHGLKYKTLPENMTIKEIMDSWILQPSYPVVFVKKLGNGIEVNQERYLLPHKDIEDETLWNIPITYQIDGDEASENIYWLQNKSAKIPLIFDSSPDSRVVVNVNRNGYYRVNYDYSLWIALKKNFKLLPDITKAQLLDDSLHLARAEYLTYDIPLTFLLEMRGHVENHLLWAAGYNGLQYINDMLNREPAYESFRAYMKFIVRPAFDHYTLDEPDSGDELTLTHHSRVVELACNYNYDRCTNAAQLKYREWMRDPKNNPIKPNFKQTIYCVALREGSFQEWYFAYSRYKDTMSASEKEQILSSLGCTIRPWLLSKYLNMTIDPESGIRKQDGARAFLAVARNSIGYEIAFDFLMTNIKEISEYFGDGFSTLSKMVDALTTFMNKEYHREQFEKFALKARKLGLGAIERSIFLANEQVKNNIYWRSRSYYSLKGFLEDFINEFHVNLY</sequence>
<keyword evidence="9 16" id="KW-0862">Zinc</keyword>
<feature type="domain" description="Aminopeptidase N-like N-terminal" evidence="21">
    <location>
        <begin position="171"/>
        <end position="364"/>
    </location>
</feature>
<dbReference type="FunFam" id="2.60.40.1910:FF:000006">
    <property type="entry name" value="Aminopeptidase"/>
    <property type="match status" value="1"/>
</dbReference>
<evidence type="ECO:0008006" key="24">
    <source>
        <dbReference type="Google" id="ProtNLM"/>
    </source>
</evidence>
<dbReference type="GO" id="GO:0070006">
    <property type="term" value="F:metalloaminopeptidase activity"/>
    <property type="evidence" value="ECO:0007669"/>
    <property type="project" value="TreeGrafter"/>
</dbReference>
<keyword evidence="23" id="KW-1185">Reference proteome</keyword>
<feature type="transmembrane region" description="Helical" evidence="18">
    <location>
        <begin position="93"/>
        <end position="115"/>
    </location>
</feature>
<evidence type="ECO:0000256" key="16">
    <source>
        <dbReference type="PIRSR" id="PIRSR634016-3"/>
    </source>
</evidence>
<keyword evidence="3" id="KW-0031">Aminopeptidase</keyword>
<dbReference type="GO" id="GO:0006508">
    <property type="term" value="P:proteolysis"/>
    <property type="evidence" value="ECO:0007669"/>
    <property type="project" value="UniProtKB-KW"/>
</dbReference>
<dbReference type="Pfam" id="PF11838">
    <property type="entry name" value="ERAP1_C"/>
    <property type="match status" value="1"/>
</dbReference>
<evidence type="ECO:0000256" key="6">
    <source>
        <dbReference type="ARBA" id="ARBA00022670"/>
    </source>
</evidence>
<feature type="active site" description="Proton acceptor" evidence="15">
    <location>
        <position position="478"/>
    </location>
</feature>
<dbReference type="GO" id="GO:0005886">
    <property type="term" value="C:plasma membrane"/>
    <property type="evidence" value="ECO:0007669"/>
    <property type="project" value="UniProtKB-SubCell"/>
</dbReference>
<accession>A0A7R8UP93</accession>
<evidence type="ECO:0000259" key="19">
    <source>
        <dbReference type="Pfam" id="PF01433"/>
    </source>
</evidence>
<evidence type="ECO:0000256" key="14">
    <source>
        <dbReference type="ARBA" id="ARBA00023288"/>
    </source>
</evidence>
<dbReference type="InParanoid" id="A0A7R8UP93"/>
<evidence type="ECO:0000256" key="17">
    <source>
        <dbReference type="PIRSR" id="PIRSR634016-4"/>
    </source>
</evidence>
<reference evidence="22 23" key="1">
    <citation type="submission" date="2020-11" db="EMBL/GenBank/DDBJ databases">
        <authorList>
            <person name="Wallbank WR R."/>
            <person name="Pardo Diaz C."/>
            <person name="Kozak K."/>
            <person name="Martin S."/>
            <person name="Jiggins C."/>
            <person name="Moest M."/>
            <person name="Warren A I."/>
            <person name="Generalovic N T."/>
            <person name="Byers J.R.P. K."/>
            <person name="Montejo-Kovacevich G."/>
            <person name="Yen C E."/>
        </authorList>
    </citation>
    <scope>NUCLEOTIDE SEQUENCE [LARGE SCALE GENOMIC DNA]</scope>
</reference>
<keyword evidence="8" id="KW-0378">Hydrolase</keyword>
<evidence type="ECO:0000313" key="23">
    <source>
        <dbReference type="Proteomes" id="UP000594454"/>
    </source>
</evidence>
<dbReference type="InterPro" id="IPR014782">
    <property type="entry name" value="Peptidase_M1_dom"/>
</dbReference>
<dbReference type="Gene3D" id="2.60.40.1730">
    <property type="entry name" value="tricorn interacting facor f3 domain"/>
    <property type="match status" value="1"/>
</dbReference>
<evidence type="ECO:0000256" key="9">
    <source>
        <dbReference type="ARBA" id="ARBA00022833"/>
    </source>
</evidence>
<keyword evidence="4" id="KW-1003">Cell membrane</keyword>
<feature type="domain" description="Peptidase M1 membrane alanine aminopeptidase" evidence="19">
    <location>
        <begin position="402"/>
        <end position="630"/>
    </location>
</feature>
<organism evidence="22 23">
    <name type="scientific">Hermetia illucens</name>
    <name type="common">Black soldier fly</name>
    <dbReference type="NCBI Taxonomy" id="343691"/>
    <lineage>
        <taxon>Eukaryota</taxon>
        <taxon>Metazoa</taxon>
        <taxon>Ecdysozoa</taxon>
        <taxon>Arthropoda</taxon>
        <taxon>Hexapoda</taxon>
        <taxon>Insecta</taxon>
        <taxon>Pterygota</taxon>
        <taxon>Neoptera</taxon>
        <taxon>Endopterygota</taxon>
        <taxon>Diptera</taxon>
        <taxon>Brachycera</taxon>
        <taxon>Stratiomyomorpha</taxon>
        <taxon>Stratiomyidae</taxon>
        <taxon>Hermetiinae</taxon>
        <taxon>Hermetia</taxon>
    </lineage>
</organism>
<proteinExistence type="inferred from homology"/>
<dbReference type="Proteomes" id="UP000594454">
    <property type="component" value="Chromosome 3"/>
</dbReference>
<keyword evidence="14" id="KW-0449">Lipoprotein</keyword>
<dbReference type="Pfam" id="PF17900">
    <property type="entry name" value="Peptidase_M1_N"/>
    <property type="match status" value="1"/>
</dbReference>
<dbReference type="InterPro" id="IPR045357">
    <property type="entry name" value="Aminopeptidase_N-like_N"/>
</dbReference>
<evidence type="ECO:0000259" key="20">
    <source>
        <dbReference type="Pfam" id="PF11838"/>
    </source>
</evidence>
<comment type="cofactor">
    <cofactor evidence="16">
        <name>Zn(2+)</name>
        <dbReference type="ChEBI" id="CHEBI:29105"/>
    </cofactor>
    <text evidence="16">Binds 1 zinc ion per subunit.</text>
</comment>
<keyword evidence="12" id="KW-1015">Disulfide bond</keyword>
<dbReference type="InterPro" id="IPR001930">
    <property type="entry name" value="Peptidase_M1"/>
</dbReference>
<evidence type="ECO:0000259" key="21">
    <source>
        <dbReference type="Pfam" id="PF17900"/>
    </source>
</evidence>
<evidence type="ECO:0000256" key="13">
    <source>
        <dbReference type="ARBA" id="ARBA00023180"/>
    </source>
</evidence>
<evidence type="ECO:0000256" key="15">
    <source>
        <dbReference type="PIRSR" id="PIRSR634016-1"/>
    </source>
</evidence>
<feature type="binding site" evidence="16">
    <location>
        <position position="500"/>
    </location>
    <ligand>
        <name>Zn(2+)</name>
        <dbReference type="ChEBI" id="CHEBI:29105"/>
        <note>catalytic</note>
    </ligand>
</feature>
<dbReference type="GO" id="GO:0043171">
    <property type="term" value="P:peptide catabolic process"/>
    <property type="evidence" value="ECO:0007669"/>
    <property type="project" value="TreeGrafter"/>
</dbReference>
<feature type="site" description="Transition state stabilizer" evidence="17">
    <location>
        <position position="563"/>
    </location>
</feature>
<dbReference type="SUPFAM" id="SSF55486">
    <property type="entry name" value="Metalloproteases ('zincins'), catalytic domain"/>
    <property type="match status" value="1"/>
</dbReference>
<dbReference type="GO" id="GO:0042277">
    <property type="term" value="F:peptide binding"/>
    <property type="evidence" value="ECO:0007669"/>
    <property type="project" value="TreeGrafter"/>
</dbReference>
<evidence type="ECO:0000256" key="8">
    <source>
        <dbReference type="ARBA" id="ARBA00022801"/>
    </source>
</evidence>
<keyword evidence="11 18" id="KW-0472">Membrane</keyword>
<dbReference type="FunFam" id="1.25.50.20:FF:000001">
    <property type="entry name" value="Aminopeptidase"/>
    <property type="match status" value="1"/>
</dbReference>
<dbReference type="InterPro" id="IPR027268">
    <property type="entry name" value="Peptidase_M4/M1_CTD_sf"/>
</dbReference>
<feature type="binding site" evidence="16">
    <location>
        <position position="481"/>
    </location>
    <ligand>
        <name>Zn(2+)</name>
        <dbReference type="ChEBI" id="CHEBI:29105"/>
        <note>catalytic</note>
    </ligand>
</feature>
<comment type="subcellular location">
    <subcellularLocation>
        <location evidence="1">Cell membrane</location>
        <topology evidence="1">Lipid-anchor</topology>
        <topology evidence="1">GPI-anchor</topology>
    </subcellularLocation>
</comment>
<evidence type="ECO:0000256" key="10">
    <source>
        <dbReference type="ARBA" id="ARBA00023049"/>
    </source>
</evidence>
<evidence type="ECO:0000256" key="18">
    <source>
        <dbReference type="SAM" id="Phobius"/>
    </source>
</evidence>
<dbReference type="AlphaFoldDB" id="A0A7R8UP93"/>
<name>A0A7R8UP93_HERIL</name>
<keyword evidence="10" id="KW-0482">Metalloprotease</keyword>
<dbReference type="Gene3D" id="2.60.40.1910">
    <property type="match status" value="1"/>
</dbReference>